<dbReference type="EMBL" id="JPWU03000312">
    <property type="protein sequence ID" value="KAG2520041.1"/>
    <property type="molecule type" value="Genomic_DNA"/>
</dbReference>
<accession>A0A921SDK1</accession>
<feature type="compositionally biased region" description="Low complexity" evidence="1">
    <location>
        <begin position="36"/>
        <end position="45"/>
    </location>
</feature>
<organism evidence="2 3">
    <name type="scientific">Phytophthora kernoviae</name>
    <dbReference type="NCBI Taxonomy" id="325452"/>
    <lineage>
        <taxon>Eukaryota</taxon>
        <taxon>Sar</taxon>
        <taxon>Stramenopiles</taxon>
        <taxon>Oomycota</taxon>
        <taxon>Peronosporomycetes</taxon>
        <taxon>Peronosporales</taxon>
        <taxon>Peronosporaceae</taxon>
        <taxon>Phytophthora</taxon>
    </lineage>
</organism>
<protein>
    <submittedName>
        <fullName evidence="2">Uncharacterized protein</fullName>
    </submittedName>
</protein>
<feature type="region of interest" description="Disordered" evidence="1">
    <location>
        <begin position="1"/>
        <end position="75"/>
    </location>
</feature>
<comment type="caution">
    <text evidence="2">The sequence shown here is derived from an EMBL/GenBank/DDBJ whole genome shotgun (WGS) entry which is preliminary data.</text>
</comment>
<name>A0A921SDK1_9STRA</name>
<reference evidence="2" key="1">
    <citation type="journal article" date="2015" name="Genom Data">
        <title>Genome sequences of six Phytophthora species associated with forests in New Zealand.</title>
        <authorList>
            <person name="Studholme D.J."/>
            <person name="McDougal R.L."/>
            <person name="Sambles C."/>
            <person name="Hansen E."/>
            <person name="Hardy G."/>
            <person name="Grant M."/>
            <person name="Ganley R.J."/>
            <person name="Williams N.M."/>
        </authorList>
    </citation>
    <scope>NUCLEOTIDE SEQUENCE</scope>
    <source>
        <strain evidence="2">NZFS 3630</strain>
    </source>
</reference>
<dbReference type="Proteomes" id="UP000792063">
    <property type="component" value="Unassembled WGS sequence"/>
</dbReference>
<dbReference type="AlphaFoldDB" id="A0A921SDK1"/>
<gene>
    <name evidence="2" type="ORF">JM18_007346</name>
</gene>
<evidence type="ECO:0000313" key="3">
    <source>
        <dbReference type="Proteomes" id="UP000792063"/>
    </source>
</evidence>
<reference evidence="2" key="2">
    <citation type="submission" date="2020-06" db="EMBL/GenBank/DDBJ databases">
        <authorList>
            <person name="Studholme D.J."/>
        </authorList>
    </citation>
    <scope>NUCLEOTIDE SEQUENCE</scope>
    <source>
        <strain evidence="2">NZFS 3630</strain>
    </source>
</reference>
<evidence type="ECO:0000313" key="2">
    <source>
        <dbReference type="EMBL" id="KAG2520041.1"/>
    </source>
</evidence>
<evidence type="ECO:0000256" key="1">
    <source>
        <dbReference type="SAM" id="MobiDB-lite"/>
    </source>
</evidence>
<sequence>MTEEATYPVPTSTEAATETPYTQEQESFVPYPTLPTPTETETAPEGSATQEKTVEDYTEDMGTVTAEDEGSAGVTSDDGLPLALCSSSTPIQFRGNAWFA</sequence>
<proteinExistence type="predicted"/>
<feature type="compositionally biased region" description="Polar residues" evidence="1">
    <location>
        <begin position="9"/>
        <end position="26"/>
    </location>
</feature>